<dbReference type="Proteomes" id="UP001595850">
    <property type="component" value="Unassembled WGS sequence"/>
</dbReference>
<dbReference type="InterPro" id="IPR013154">
    <property type="entry name" value="ADH-like_N"/>
</dbReference>
<feature type="domain" description="Enoyl reductase (ER)" evidence="10">
    <location>
        <begin position="8"/>
        <end position="334"/>
    </location>
</feature>
<evidence type="ECO:0000256" key="7">
    <source>
        <dbReference type="ARBA" id="ARBA00049164"/>
    </source>
</evidence>
<dbReference type="RefSeq" id="WP_377290048.1">
    <property type="nucleotide sequence ID" value="NZ_JBHSBM010000023.1"/>
</dbReference>
<evidence type="ECO:0000256" key="1">
    <source>
        <dbReference type="ARBA" id="ARBA00001947"/>
    </source>
</evidence>
<sequence>MRAAIVTAFDKPIEIREVPIPEPAPHQVLVRIEASGLCHTDIHAARGEWPVKPTPPFTPGHEGVGVIERLGSAVRGRSVGERVAIPWLGYACGTCEYCVSGRETLCESQLNSGYSIDGGHAEYAVAAADYVVTVPDGVSPVEAAPLTCAGVTTYKAVKVSGLRPTERAAIFGIGGLGHLAQQYAQIFGGETIAVDVTEEKLQLAKELGAAHVVNAAQVDPVEQIRALGGADVAVVLAAHPTVLEQAHASLRRGGRLVLVSLPKDNGMNLPIFETVLGGISVIGSIVGTRADLAEVFRLHAAGRTKVICETRTLDQINEAVDEVLGGRVPARLVFEI</sequence>
<gene>
    <name evidence="11" type="ORF">ACFOWE_20160</name>
</gene>
<dbReference type="SUPFAM" id="SSF51735">
    <property type="entry name" value="NAD(P)-binding Rossmann-fold domains"/>
    <property type="match status" value="1"/>
</dbReference>
<dbReference type="EC" id="1.1.1.1" evidence="3"/>
<comment type="similarity">
    <text evidence="2 9">Belongs to the zinc-containing alcohol dehydrogenase family.</text>
</comment>
<dbReference type="PANTHER" id="PTHR42940">
    <property type="entry name" value="ALCOHOL DEHYDROGENASE 1-RELATED"/>
    <property type="match status" value="1"/>
</dbReference>
<dbReference type="InterPro" id="IPR013149">
    <property type="entry name" value="ADH-like_C"/>
</dbReference>
<evidence type="ECO:0000313" key="11">
    <source>
        <dbReference type="EMBL" id="MFC4060624.1"/>
    </source>
</evidence>
<evidence type="ECO:0000313" key="12">
    <source>
        <dbReference type="Proteomes" id="UP001595850"/>
    </source>
</evidence>
<accession>A0ABV8ICE6</accession>
<dbReference type="PANTHER" id="PTHR42940:SF8">
    <property type="entry name" value="VACUOLAR PROTEIN SORTING-ASSOCIATED PROTEIN 11"/>
    <property type="match status" value="1"/>
</dbReference>
<evidence type="ECO:0000256" key="4">
    <source>
        <dbReference type="ARBA" id="ARBA00022723"/>
    </source>
</evidence>
<protein>
    <recommendedName>
        <fullName evidence="3">alcohol dehydrogenase</fullName>
        <ecNumber evidence="3">1.1.1.1</ecNumber>
    </recommendedName>
</protein>
<dbReference type="InterPro" id="IPR002328">
    <property type="entry name" value="ADH_Zn_CS"/>
</dbReference>
<name>A0ABV8ICE6_9ACTN</name>
<dbReference type="Pfam" id="PF00107">
    <property type="entry name" value="ADH_zinc_N"/>
    <property type="match status" value="1"/>
</dbReference>
<dbReference type="InterPro" id="IPR011032">
    <property type="entry name" value="GroES-like_sf"/>
</dbReference>
<dbReference type="EMBL" id="JBHSBM010000023">
    <property type="protein sequence ID" value="MFC4060624.1"/>
    <property type="molecule type" value="Genomic_DNA"/>
</dbReference>
<evidence type="ECO:0000256" key="3">
    <source>
        <dbReference type="ARBA" id="ARBA00013190"/>
    </source>
</evidence>
<comment type="catalytic activity">
    <reaction evidence="8">
        <text>a primary alcohol + NAD(+) = an aldehyde + NADH + H(+)</text>
        <dbReference type="Rhea" id="RHEA:10736"/>
        <dbReference type="ChEBI" id="CHEBI:15378"/>
        <dbReference type="ChEBI" id="CHEBI:15734"/>
        <dbReference type="ChEBI" id="CHEBI:17478"/>
        <dbReference type="ChEBI" id="CHEBI:57540"/>
        <dbReference type="ChEBI" id="CHEBI:57945"/>
        <dbReference type="EC" id="1.1.1.1"/>
    </reaction>
</comment>
<keyword evidence="6" id="KW-0560">Oxidoreductase</keyword>
<keyword evidence="5 9" id="KW-0862">Zinc</keyword>
<dbReference type="Gene3D" id="3.40.50.720">
    <property type="entry name" value="NAD(P)-binding Rossmann-like Domain"/>
    <property type="match status" value="1"/>
</dbReference>
<dbReference type="CDD" id="cd08297">
    <property type="entry name" value="CAD3"/>
    <property type="match status" value="1"/>
</dbReference>
<comment type="cofactor">
    <cofactor evidence="1 9">
        <name>Zn(2+)</name>
        <dbReference type="ChEBI" id="CHEBI:29105"/>
    </cofactor>
</comment>
<comment type="caution">
    <text evidence="11">The sequence shown here is derived from an EMBL/GenBank/DDBJ whole genome shotgun (WGS) entry which is preliminary data.</text>
</comment>
<dbReference type="InterPro" id="IPR036291">
    <property type="entry name" value="NAD(P)-bd_dom_sf"/>
</dbReference>
<dbReference type="Pfam" id="PF08240">
    <property type="entry name" value="ADH_N"/>
    <property type="match status" value="1"/>
</dbReference>
<dbReference type="SMART" id="SM00829">
    <property type="entry name" value="PKS_ER"/>
    <property type="match status" value="1"/>
</dbReference>
<evidence type="ECO:0000256" key="9">
    <source>
        <dbReference type="RuleBase" id="RU361277"/>
    </source>
</evidence>
<evidence type="ECO:0000256" key="8">
    <source>
        <dbReference type="ARBA" id="ARBA00049243"/>
    </source>
</evidence>
<dbReference type="InterPro" id="IPR020843">
    <property type="entry name" value="ER"/>
</dbReference>
<keyword evidence="4 9" id="KW-0479">Metal-binding</keyword>
<proteinExistence type="inferred from homology"/>
<dbReference type="SUPFAM" id="SSF50129">
    <property type="entry name" value="GroES-like"/>
    <property type="match status" value="1"/>
</dbReference>
<evidence type="ECO:0000256" key="2">
    <source>
        <dbReference type="ARBA" id="ARBA00008072"/>
    </source>
</evidence>
<organism evidence="11 12">
    <name type="scientific">Planomonospora corallina</name>
    <dbReference type="NCBI Taxonomy" id="1806052"/>
    <lineage>
        <taxon>Bacteria</taxon>
        <taxon>Bacillati</taxon>
        <taxon>Actinomycetota</taxon>
        <taxon>Actinomycetes</taxon>
        <taxon>Streptosporangiales</taxon>
        <taxon>Streptosporangiaceae</taxon>
        <taxon>Planomonospora</taxon>
    </lineage>
</organism>
<keyword evidence="12" id="KW-1185">Reference proteome</keyword>
<dbReference type="Gene3D" id="3.90.180.10">
    <property type="entry name" value="Medium-chain alcohol dehydrogenases, catalytic domain"/>
    <property type="match status" value="1"/>
</dbReference>
<dbReference type="PROSITE" id="PS00059">
    <property type="entry name" value="ADH_ZINC"/>
    <property type="match status" value="1"/>
</dbReference>
<comment type="catalytic activity">
    <reaction evidence="7">
        <text>a secondary alcohol + NAD(+) = a ketone + NADH + H(+)</text>
        <dbReference type="Rhea" id="RHEA:10740"/>
        <dbReference type="ChEBI" id="CHEBI:15378"/>
        <dbReference type="ChEBI" id="CHEBI:17087"/>
        <dbReference type="ChEBI" id="CHEBI:35681"/>
        <dbReference type="ChEBI" id="CHEBI:57540"/>
        <dbReference type="ChEBI" id="CHEBI:57945"/>
        <dbReference type="EC" id="1.1.1.1"/>
    </reaction>
</comment>
<evidence type="ECO:0000259" key="10">
    <source>
        <dbReference type="SMART" id="SM00829"/>
    </source>
</evidence>
<evidence type="ECO:0000256" key="5">
    <source>
        <dbReference type="ARBA" id="ARBA00022833"/>
    </source>
</evidence>
<reference evidence="12" key="1">
    <citation type="journal article" date="2019" name="Int. J. Syst. Evol. Microbiol.">
        <title>The Global Catalogue of Microorganisms (GCM) 10K type strain sequencing project: providing services to taxonomists for standard genome sequencing and annotation.</title>
        <authorList>
            <consortium name="The Broad Institute Genomics Platform"/>
            <consortium name="The Broad Institute Genome Sequencing Center for Infectious Disease"/>
            <person name="Wu L."/>
            <person name="Ma J."/>
        </authorList>
    </citation>
    <scope>NUCLEOTIDE SEQUENCE [LARGE SCALE GENOMIC DNA]</scope>
    <source>
        <strain evidence="12">TBRC 4489</strain>
    </source>
</reference>
<evidence type="ECO:0000256" key="6">
    <source>
        <dbReference type="ARBA" id="ARBA00023002"/>
    </source>
</evidence>